<evidence type="ECO:0000259" key="5">
    <source>
        <dbReference type="PROSITE" id="PS50931"/>
    </source>
</evidence>
<dbReference type="EMBL" id="JBBKZT010000013">
    <property type="protein sequence ID" value="MEJ8850198.1"/>
    <property type="molecule type" value="Genomic_DNA"/>
</dbReference>
<dbReference type="InterPro" id="IPR005119">
    <property type="entry name" value="LysR_subst-bd"/>
</dbReference>
<sequence length="335" mass="37629">MSLAQLAVASILLTPALMLKRFLSPSHEYSSSVGWSVMRLSSTLINQLRAFEAVARQGSFKRAANELSVTESALSHHVRHLEQHLGIALLRRLHRRIEVTEEGQRLCAECTAGLQTLERAVSQLALSEAEHTLTISVAPYFSARWLTPRLGRWWERHPDIDLQLRHAYQPADFLHDRVDAGISWGHGNWEEAEVRKVLTGELVAVCSPALANALARGSALQALQRQRLLCEFDRQHWDAWFRNAGHAVSRKLDVIVIDDSHALRRAALDGHGVALFFRGLLQEDLASGQLVQLQEAKVNPDAAYYFVRPKGKPVGARLAAFQRWLLDEVRRAPFA</sequence>
<keyword evidence="7" id="KW-1185">Reference proteome</keyword>
<evidence type="ECO:0000256" key="4">
    <source>
        <dbReference type="ARBA" id="ARBA00023163"/>
    </source>
</evidence>
<organism evidence="6 7">
    <name type="scientific">Variovorax rhizosphaerae</name>
    <dbReference type="NCBI Taxonomy" id="1836200"/>
    <lineage>
        <taxon>Bacteria</taxon>
        <taxon>Pseudomonadati</taxon>
        <taxon>Pseudomonadota</taxon>
        <taxon>Betaproteobacteria</taxon>
        <taxon>Burkholderiales</taxon>
        <taxon>Comamonadaceae</taxon>
        <taxon>Variovorax</taxon>
    </lineage>
</organism>
<dbReference type="SUPFAM" id="SSF46785">
    <property type="entry name" value="Winged helix' DNA-binding domain"/>
    <property type="match status" value="1"/>
</dbReference>
<evidence type="ECO:0000256" key="1">
    <source>
        <dbReference type="ARBA" id="ARBA00009437"/>
    </source>
</evidence>
<gene>
    <name evidence="6" type="ORF">WKW82_26400</name>
</gene>
<comment type="similarity">
    <text evidence="1">Belongs to the LysR transcriptional regulatory family.</text>
</comment>
<dbReference type="Pfam" id="PF03466">
    <property type="entry name" value="LysR_substrate"/>
    <property type="match status" value="1"/>
</dbReference>
<evidence type="ECO:0000313" key="7">
    <source>
        <dbReference type="Proteomes" id="UP001385892"/>
    </source>
</evidence>
<dbReference type="CDD" id="cd08432">
    <property type="entry name" value="PBP2_GcdR_TrpI_HvrB_AmpR_like"/>
    <property type="match status" value="1"/>
</dbReference>
<dbReference type="InterPro" id="IPR036388">
    <property type="entry name" value="WH-like_DNA-bd_sf"/>
</dbReference>
<accession>A0ABU8WRQ1</accession>
<dbReference type="SUPFAM" id="SSF53850">
    <property type="entry name" value="Periplasmic binding protein-like II"/>
    <property type="match status" value="1"/>
</dbReference>
<dbReference type="PRINTS" id="PR00039">
    <property type="entry name" value="HTHLYSR"/>
</dbReference>
<dbReference type="InterPro" id="IPR058163">
    <property type="entry name" value="LysR-type_TF_proteobact-type"/>
</dbReference>
<dbReference type="InterPro" id="IPR036390">
    <property type="entry name" value="WH_DNA-bd_sf"/>
</dbReference>
<protein>
    <submittedName>
        <fullName evidence="6">LysR substrate-binding domain-containing protein</fullName>
    </submittedName>
</protein>
<reference evidence="6 7" key="1">
    <citation type="submission" date="2024-03" db="EMBL/GenBank/DDBJ databases">
        <title>Novel species of the genus Variovorax.</title>
        <authorList>
            <person name="Liu Q."/>
            <person name="Xin Y.-H."/>
        </authorList>
    </citation>
    <scope>NUCLEOTIDE SEQUENCE [LARGE SCALE GENOMIC DNA]</scope>
    <source>
        <strain evidence="6 7">KACC 18900</strain>
    </source>
</reference>
<dbReference type="PANTHER" id="PTHR30537:SF26">
    <property type="entry name" value="GLYCINE CLEAVAGE SYSTEM TRANSCRIPTIONAL ACTIVATOR"/>
    <property type="match status" value="1"/>
</dbReference>
<comment type="caution">
    <text evidence="6">The sequence shown here is derived from an EMBL/GenBank/DDBJ whole genome shotgun (WGS) entry which is preliminary data.</text>
</comment>
<dbReference type="PANTHER" id="PTHR30537">
    <property type="entry name" value="HTH-TYPE TRANSCRIPTIONAL REGULATOR"/>
    <property type="match status" value="1"/>
</dbReference>
<keyword evidence="3" id="KW-0238">DNA-binding</keyword>
<evidence type="ECO:0000256" key="2">
    <source>
        <dbReference type="ARBA" id="ARBA00023015"/>
    </source>
</evidence>
<name>A0ABU8WRQ1_9BURK</name>
<dbReference type="PROSITE" id="PS50931">
    <property type="entry name" value="HTH_LYSR"/>
    <property type="match status" value="1"/>
</dbReference>
<keyword evidence="2" id="KW-0805">Transcription regulation</keyword>
<evidence type="ECO:0000313" key="6">
    <source>
        <dbReference type="EMBL" id="MEJ8850198.1"/>
    </source>
</evidence>
<dbReference type="RefSeq" id="WP_340345443.1">
    <property type="nucleotide sequence ID" value="NZ_JBBKZT010000013.1"/>
</dbReference>
<feature type="domain" description="HTH lysR-type" evidence="5">
    <location>
        <begin position="43"/>
        <end position="100"/>
    </location>
</feature>
<dbReference type="Gene3D" id="1.10.10.10">
    <property type="entry name" value="Winged helix-like DNA-binding domain superfamily/Winged helix DNA-binding domain"/>
    <property type="match status" value="1"/>
</dbReference>
<dbReference type="InterPro" id="IPR000847">
    <property type="entry name" value="LysR_HTH_N"/>
</dbReference>
<dbReference type="Gene3D" id="3.40.190.10">
    <property type="entry name" value="Periplasmic binding protein-like II"/>
    <property type="match status" value="2"/>
</dbReference>
<evidence type="ECO:0000256" key="3">
    <source>
        <dbReference type="ARBA" id="ARBA00023125"/>
    </source>
</evidence>
<dbReference type="Proteomes" id="UP001385892">
    <property type="component" value="Unassembled WGS sequence"/>
</dbReference>
<proteinExistence type="inferred from homology"/>
<dbReference type="Pfam" id="PF00126">
    <property type="entry name" value="HTH_1"/>
    <property type="match status" value="1"/>
</dbReference>
<keyword evidence="4" id="KW-0804">Transcription</keyword>